<evidence type="ECO:0000313" key="3">
    <source>
        <dbReference type="EMBL" id="TGN08174.1"/>
    </source>
</evidence>
<name>A0A4R9LMI0_9LEPT</name>
<dbReference type="EMBL" id="RQHV01000061">
    <property type="protein sequence ID" value="TGN08174.1"/>
    <property type="molecule type" value="Genomic_DNA"/>
</dbReference>
<keyword evidence="1" id="KW-0732">Signal</keyword>
<dbReference type="PANTHER" id="PTHR39176">
    <property type="entry name" value="PERIPLASMIC PROTEIN-RELATED"/>
    <property type="match status" value="1"/>
</dbReference>
<feature type="domain" description="Lysozyme inhibitor LprI-like N-terminal" evidence="2">
    <location>
        <begin position="30"/>
        <end position="106"/>
    </location>
</feature>
<feature type="signal peptide" evidence="1">
    <location>
        <begin position="1"/>
        <end position="19"/>
    </location>
</feature>
<evidence type="ECO:0000256" key="1">
    <source>
        <dbReference type="SAM" id="SignalP"/>
    </source>
</evidence>
<protein>
    <submittedName>
        <fullName evidence="3">DUF1311 domain-containing protein</fullName>
    </submittedName>
</protein>
<accession>A0A4R9LMI0</accession>
<evidence type="ECO:0000313" key="4">
    <source>
        <dbReference type="Proteomes" id="UP000298264"/>
    </source>
</evidence>
<dbReference type="RefSeq" id="WP_135765132.1">
    <property type="nucleotide sequence ID" value="NZ_RQHV01000061.1"/>
</dbReference>
<dbReference type="PANTHER" id="PTHR39176:SF1">
    <property type="entry name" value="PERIPLASMIC PROTEIN"/>
    <property type="match status" value="1"/>
</dbReference>
<sequence length="124" mass="14100">MKTILVGIFVLVVGSSLYADNCDKPKDDFDGLYCLNKVYIQADKDLNDAYKKLNSTLAVDAKKKLKEFQLSWIQSRNSECSWKDERGFFVNLSCAANKTISRTDFLNARIRECKSTGCQPSRLE</sequence>
<dbReference type="AlphaFoldDB" id="A0A4R9LMI0"/>
<organism evidence="3 4">
    <name type="scientific">Leptospira ilyithenensis</name>
    <dbReference type="NCBI Taxonomy" id="2484901"/>
    <lineage>
        <taxon>Bacteria</taxon>
        <taxon>Pseudomonadati</taxon>
        <taxon>Spirochaetota</taxon>
        <taxon>Spirochaetia</taxon>
        <taxon>Leptospirales</taxon>
        <taxon>Leptospiraceae</taxon>
        <taxon>Leptospira</taxon>
    </lineage>
</organism>
<dbReference type="InterPro" id="IPR009739">
    <property type="entry name" value="LprI-like_N"/>
</dbReference>
<comment type="caution">
    <text evidence="3">The sequence shown here is derived from an EMBL/GenBank/DDBJ whole genome shotgun (WGS) entry which is preliminary data.</text>
</comment>
<dbReference type="Gene3D" id="1.20.1270.180">
    <property type="match status" value="1"/>
</dbReference>
<reference evidence="3" key="1">
    <citation type="journal article" date="2019" name="PLoS Negl. Trop. Dis.">
        <title>Revisiting the worldwide diversity of Leptospira species in the environment.</title>
        <authorList>
            <person name="Vincent A.T."/>
            <person name="Schiettekatte O."/>
            <person name="Bourhy P."/>
            <person name="Veyrier F.J."/>
            <person name="Picardeau M."/>
        </authorList>
    </citation>
    <scope>NUCLEOTIDE SEQUENCE [LARGE SCALE GENOMIC DNA]</scope>
    <source>
        <strain evidence="3">201400974</strain>
    </source>
</reference>
<dbReference type="OrthoDB" id="7340239at2"/>
<dbReference type="Pfam" id="PF07007">
    <property type="entry name" value="LprI"/>
    <property type="match status" value="1"/>
</dbReference>
<feature type="chain" id="PRO_5020739081" evidence="1">
    <location>
        <begin position="20"/>
        <end position="124"/>
    </location>
</feature>
<proteinExistence type="predicted"/>
<evidence type="ECO:0000259" key="2">
    <source>
        <dbReference type="Pfam" id="PF07007"/>
    </source>
</evidence>
<gene>
    <name evidence="3" type="ORF">EHS11_14700</name>
</gene>
<keyword evidence="4" id="KW-1185">Reference proteome</keyword>
<dbReference type="Proteomes" id="UP000298264">
    <property type="component" value="Unassembled WGS sequence"/>
</dbReference>